<dbReference type="Proteomes" id="UP001165044">
    <property type="component" value="Unassembled WGS sequence"/>
</dbReference>
<feature type="transmembrane region" description="Helical" evidence="1">
    <location>
        <begin position="252"/>
        <end position="272"/>
    </location>
</feature>
<comment type="caution">
    <text evidence="2">The sequence shown here is derived from an EMBL/GenBank/DDBJ whole genome shotgun (WGS) entry which is preliminary data.</text>
</comment>
<keyword evidence="1" id="KW-0472">Membrane</keyword>
<evidence type="ECO:0000256" key="1">
    <source>
        <dbReference type="SAM" id="Phobius"/>
    </source>
</evidence>
<sequence length="533" mass="56048">MVVSPFRALLAAHGQATWNRSARELGRQGAWALALVVGLLALFGAFGLLLGGGALGWLLGGRLERPVVITILGTLLAFLGIGGGLIGGVLGGARELAWEAYRGFPLRLRTLYLAELTAGLADMLPLTMGLALTGMLIGLGLAAPSTLPLIPFLLLETLLMLLALQLLVGGLAAALVKRLRLALVGLGILAWLGSTLMSAGLPKRGAGPSTRLLQAAQIERVQALGRGAGRVLEALPTHAAARSLVKAQEGQWGAALALHLYPLGLLALVMVLGARIMARETNGTAAAPTTRKPDRLWSFRHPAEGLGRLHFQTLMRSHLGRFAFLMPLMTVVLLKGPFAQFKANPLWTVPAAFAYLSLVANNFVFNQFGLDRHGVKSLLLLPVGSEDLLKGKLLGMAAHQGLQALALAGLLLAVDHAGPVPLLGGMLLMACIFLAQTSVGQWTSTWAPRPMAMDSLKNNNMPFALGLLSMGTSAFWAGLFGGAYALLAWSSPLLLVPGMALLFGLILTAHLLLLPAAAAALDRRREKLVEALG</sequence>
<feature type="transmembrane region" description="Helical" evidence="1">
    <location>
        <begin position="463"/>
        <end position="487"/>
    </location>
</feature>
<organism evidence="2 3">
    <name type="scientific">Geothrix edaphica</name>
    <dbReference type="NCBI Taxonomy" id="2927976"/>
    <lineage>
        <taxon>Bacteria</taxon>
        <taxon>Pseudomonadati</taxon>
        <taxon>Acidobacteriota</taxon>
        <taxon>Holophagae</taxon>
        <taxon>Holophagales</taxon>
        <taxon>Holophagaceae</taxon>
        <taxon>Geothrix</taxon>
    </lineage>
</organism>
<protein>
    <recommendedName>
        <fullName evidence="4">ABC transporter permease</fullName>
    </recommendedName>
</protein>
<feature type="transmembrane region" description="Helical" evidence="1">
    <location>
        <begin position="322"/>
        <end position="341"/>
    </location>
</feature>
<dbReference type="RefSeq" id="WP_285610164.1">
    <property type="nucleotide sequence ID" value="NZ_BSDC01000004.1"/>
</dbReference>
<name>A0ABQ5Q1B1_9BACT</name>
<keyword evidence="3" id="KW-1185">Reference proteome</keyword>
<feature type="transmembrane region" description="Helical" evidence="1">
    <location>
        <begin position="181"/>
        <end position="201"/>
    </location>
</feature>
<evidence type="ECO:0000313" key="3">
    <source>
        <dbReference type="Proteomes" id="UP001165044"/>
    </source>
</evidence>
<evidence type="ECO:0008006" key="4">
    <source>
        <dbReference type="Google" id="ProtNLM"/>
    </source>
</evidence>
<feature type="transmembrane region" description="Helical" evidence="1">
    <location>
        <begin position="67"/>
        <end position="90"/>
    </location>
</feature>
<feature type="transmembrane region" description="Helical" evidence="1">
    <location>
        <begin position="111"/>
        <end position="137"/>
    </location>
</feature>
<dbReference type="EMBL" id="BSDC01000004">
    <property type="protein sequence ID" value="GLH68323.1"/>
    <property type="molecule type" value="Genomic_DNA"/>
</dbReference>
<feature type="transmembrane region" description="Helical" evidence="1">
    <location>
        <begin position="347"/>
        <end position="365"/>
    </location>
</feature>
<keyword evidence="1" id="KW-1133">Transmembrane helix</keyword>
<proteinExistence type="predicted"/>
<gene>
    <name evidence="2" type="ORF">GETHED_26870</name>
</gene>
<reference evidence="2" key="1">
    <citation type="journal article" date="2023" name="Antonie Van Leeuwenhoek">
        <title>Mesoterricola silvestris gen. nov., sp. nov., Mesoterricola sediminis sp. nov., Geothrix oryzae sp. nov., Geothrix edaphica sp. nov., Geothrix rubra sp. nov., and Geothrix limicola sp. nov., six novel members of Acidobacteriota isolated from soils.</title>
        <authorList>
            <person name="Itoh H."/>
            <person name="Sugisawa Y."/>
            <person name="Mise K."/>
            <person name="Xu Z."/>
            <person name="Kuniyasu M."/>
            <person name="Ushijima N."/>
            <person name="Kawano K."/>
            <person name="Kobayashi E."/>
            <person name="Shiratori Y."/>
            <person name="Masuda Y."/>
            <person name="Senoo K."/>
        </authorList>
    </citation>
    <scope>NUCLEOTIDE SEQUENCE</scope>
    <source>
        <strain evidence="2">Red802</strain>
    </source>
</reference>
<feature type="transmembrane region" description="Helical" evidence="1">
    <location>
        <begin position="499"/>
        <end position="521"/>
    </location>
</feature>
<accession>A0ABQ5Q1B1</accession>
<evidence type="ECO:0000313" key="2">
    <source>
        <dbReference type="EMBL" id="GLH68323.1"/>
    </source>
</evidence>
<feature type="transmembrane region" description="Helical" evidence="1">
    <location>
        <begin position="30"/>
        <end position="55"/>
    </location>
</feature>
<keyword evidence="1" id="KW-0812">Transmembrane</keyword>
<feature type="transmembrane region" description="Helical" evidence="1">
    <location>
        <begin position="149"/>
        <end position="174"/>
    </location>
</feature>